<gene>
    <name evidence="1" type="ORF">OCH7691_03736</name>
</gene>
<keyword evidence="2" id="KW-1185">Reference proteome</keyword>
<dbReference type="RefSeq" id="WP_139839783.1">
    <property type="nucleotide sequence ID" value="NZ_FWFR01000003.1"/>
</dbReference>
<evidence type="ECO:0000313" key="1">
    <source>
        <dbReference type="EMBL" id="SLN74344.1"/>
    </source>
</evidence>
<organism evidence="1 2">
    <name type="scientific">Oceanibacterium hippocampi</name>
    <dbReference type="NCBI Taxonomy" id="745714"/>
    <lineage>
        <taxon>Bacteria</taxon>
        <taxon>Pseudomonadati</taxon>
        <taxon>Pseudomonadota</taxon>
        <taxon>Alphaproteobacteria</taxon>
        <taxon>Sneathiellales</taxon>
        <taxon>Sneathiellaceae</taxon>
        <taxon>Oceanibacterium</taxon>
    </lineage>
</organism>
<sequence length="97" mass="10547">MITTPSDSARQAVDHLADGDVDQAFQRLEALAYAVEAETQERTYVALQALEACPEVALAMPRHLPAAAARLKELAAEKAAAHARIRETIGLIRANRR</sequence>
<dbReference type="InParanoid" id="A0A1Y5TYS6"/>
<reference evidence="1 2" key="1">
    <citation type="submission" date="2017-03" db="EMBL/GenBank/DDBJ databases">
        <authorList>
            <person name="Afonso C.L."/>
            <person name="Miller P.J."/>
            <person name="Scott M.A."/>
            <person name="Spackman E."/>
            <person name="Goraichik I."/>
            <person name="Dimitrov K.M."/>
            <person name="Suarez D.L."/>
            <person name="Swayne D.E."/>
        </authorList>
    </citation>
    <scope>NUCLEOTIDE SEQUENCE [LARGE SCALE GENOMIC DNA]</scope>
    <source>
        <strain evidence="1 2">CECT 7691</strain>
    </source>
</reference>
<evidence type="ECO:0000313" key="2">
    <source>
        <dbReference type="Proteomes" id="UP000193200"/>
    </source>
</evidence>
<dbReference type="EMBL" id="FWFR01000003">
    <property type="protein sequence ID" value="SLN74344.1"/>
    <property type="molecule type" value="Genomic_DNA"/>
</dbReference>
<name>A0A1Y5TYS6_9PROT</name>
<proteinExistence type="predicted"/>
<accession>A0A1Y5TYS6</accession>
<dbReference type="AlphaFoldDB" id="A0A1Y5TYS6"/>
<dbReference type="Proteomes" id="UP000193200">
    <property type="component" value="Unassembled WGS sequence"/>
</dbReference>
<protein>
    <submittedName>
        <fullName evidence="1">Uncharacterized protein</fullName>
    </submittedName>
</protein>